<evidence type="ECO:0000259" key="2">
    <source>
        <dbReference type="SMART" id="SM00852"/>
    </source>
</evidence>
<name>A0A2W7TQZ1_9BACT</name>
<dbReference type="NCBIfam" id="TIGR00199">
    <property type="entry name" value="PncC_domain"/>
    <property type="match status" value="1"/>
</dbReference>
<dbReference type="Gene3D" id="3.90.950.20">
    <property type="entry name" value="CinA-like"/>
    <property type="match status" value="1"/>
</dbReference>
<evidence type="ECO:0000313" key="3">
    <source>
        <dbReference type="EMBL" id="PZX65532.1"/>
    </source>
</evidence>
<dbReference type="Proteomes" id="UP000249720">
    <property type="component" value="Unassembled WGS sequence"/>
</dbReference>
<dbReference type="Pfam" id="PF00994">
    <property type="entry name" value="MoCF_biosynth"/>
    <property type="match status" value="1"/>
</dbReference>
<comment type="similarity">
    <text evidence="1">Belongs to the CinA family.</text>
</comment>
<dbReference type="InterPro" id="IPR008135">
    <property type="entry name" value="Competence-induced_CinA"/>
</dbReference>
<keyword evidence="4" id="KW-1185">Reference proteome</keyword>
<evidence type="ECO:0000313" key="4">
    <source>
        <dbReference type="Proteomes" id="UP000249720"/>
    </source>
</evidence>
<gene>
    <name evidence="3" type="ORF">LX80_00020</name>
</gene>
<dbReference type="CDD" id="cd00885">
    <property type="entry name" value="cinA"/>
    <property type="match status" value="1"/>
</dbReference>
<reference evidence="3 4" key="1">
    <citation type="submission" date="2018-06" db="EMBL/GenBank/DDBJ databases">
        <title>Genomic Encyclopedia of Archaeal and Bacterial Type Strains, Phase II (KMG-II): from individual species to whole genera.</title>
        <authorList>
            <person name="Goeker M."/>
        </authorList>
    </citation>
    <scope>NUCLEOTIDE SEQUENCE [LARGE SCALE GENOMIC DNA]</scope>
    <source>
        <strain evidence="3 4">DSM 23241</strain>
    </source>
</reference>
<accession>A0A2W7TQZ1</accession>
<sequence>MNTISASIITIGDELLIGQVIDTNSAWMAQALNKIGIPIHRRIAVGDKWDEIWQALDQESALSTLIFITGGLGPTSDDITKPLLCKYFGGKLVLHQPTLQHVEYLFEHVFKRGLPLSERNIKQAEVPDNCTIIKNELGTAPGMLFEKNGCLFFSLPGVPHEMQGLMQNEIIPLLQQRFTLGSIEHRTLLTAGIGESMLAERLVEFEKSLPKNLSLAYLPNYGMVRLRLTLNGENATEVNATINTYFENLKALVADVMITDKDEPLEAVVGRILLEQKKTIGTAESCTGGYISHLITSIPGSSSYYEGSIISYSYDIKEKVLHVNKQTLEKYGAVSEEVVREMVQNAQEMLHTDYAIAVSGIMGPGGATPDKPVGTVWMAVSGNHKIITKKMHFRFNRQRNIQLTAANALLLLIQLMNDKN</sequence>
<dbReference type="EMBL" id="QKZV01000001">
    <property type="protein sequence ID" value="PZX65532.1"/>
    <property type="molecule type" value="Genomic_DNA"/>
</dbReference>
<evidence type="ECO:0000256" key="1">
    <source>
        <dbReference type="HAMAP-Rule" id="MF_00226"/>
    </source>
</evidence>
<dbReference type="Pfam" id="PF18146">
    <property type="entry name" value="CinA_KH"/>
    <property type="match status" value="1"/>
</dbReference>
<protein>
    <recommendedName>
        <fullName evidence="1">CinA-like protein</fullName>
    </recommendedName>
</protein>
<dbReference type="NCBIfam" id="TIGR00200">
    <property type="entry name" value="cinA_nterm"/>
    <property type="match status" value="1"/>
</dbReference>
<dbReference type="SUPFAM" id="SSF53218">
    <property type="entry name" value="Molybdenum cofactor biosynthesis proteins"/>
    <property type="match status" value="1"/>
</dbReference>
<dbReference type="InterPro" id="IPR001453">
    <property type="entry name" value="MoaB/Mog_dom"/>
</dbReference>
<feature type="domain" description="MoaB/Mog" evidence="2">
    <location>
        <begin position="7"/>
        <end position="177"/>
    </location>
</feature>
<dbReference type="InterPro" id="IPR050101">
    <property type="entry name" value="CinA"/>
</dbReference>
<dbReference type="PIRSF" id="PIRSF006728">
    <property type="entry name" value="CinA"/>
    <property type="match status" value="1"/>
</dbReference>
<dbReference type="OrthoDB" id="9801454at2"/>
<dbReference type="InterPro" id="IPR036653">
    <property type="entry name" value="CinA-like_C"/>
</dbReference>
<dbReference type="InterPro" id="IPR036425">
    <property type="entry name" value="MoaB/Mog-like_dom_sf"/>
</dbReference>
<dbReference type="SUPFAM" id="SSF142433">
    <property type="entry name" value="CinA-like"/>
    <property type="match status" value="1"/>
</dbReference>
<dbReference type="Gene3D" id="3.40.980.10">
    <property type="entry name" value="MoaB/Mog-like domain"/>
    <property type="match status" value="1"/>
</dbReference>
<dbReference type="InterPro" id="IPR008136">
    <property type="entry name" value="CinA_C"/>
</dbReference>
<proteinExistence type="inferred from homology"/>
<dbReference type="SMART" id="SM00852">
    <property type="entry name" value="MoCF_biosynth"/>
    <property type="match status" value="1"/>
</dbReference>
<dbReference type="PANTHER" id="PTHR13939">
    <property type="entry name" value="NICOTINAMIDE-NUCLEOTIDE AMIDOHYDROLASE PNCC"/>
    <property type="match status" value="1"/>
</dbReference>
<dbReference type="PANTHER" id="PTHR13939:SF0">
    <property type="entry name" value="NMN AMIDOHYDROLASE-LIKE PROTEIN YFAY"/>
    <property type="match status" value="1"/>
</dbReference>
<organism evidence="3 4">
    <name type="scientific">Hydrotalea sandarakina</name>
    <dbReference type="NCBI Taxonomy" id="1004304"/>
    <lineage>
        <taxon>Bacteria</taxon>
        <taxon>Pseudomonadati</taxon>
        <taxon>Bacteroidota</taxon>
        <taxon>Chitinophagia</taxon>
        <taxon>Chitinophagales</taxon>
        <taxon>Chitinophagaceae</taxon>
        <taxon>Hydrotalea</taxon>
    </lineage>
</organism>
<dbReference type="AlphaFoldDB" id="A0A2W7TQZ1"/>
<dbReference type="Pfam" id="PF02464">
    <property type="entry name" value="CinA"/>
    <property type="match status" value="1"/>
</dbReference>
<comment type="caution">
    <text evidence="3">The sequence shown here is derived from an EMBL/GenBank/DDBJ whole genome shotgun (WGS) entry which is preliminary data.</text>
</comment>
<dbReference type="HAMAP" id="MF_00226_B">
    <property type="entry name" value="CinA_B"/>
    <property type="match status" value="1"/>
</dbReference>
<dbReference type="RefSeq" id="WP_111293021.1">
    <property type="nucleotide sequence ID" value="NZ_QKZV01000001.1"/>
</dbReference>
<dbReference type="InterPro" id="IPR041424">
    <property type="entry name" value="CinA_KH"/>
</dbReference>